<gene>
    <name evidence="3" type="primary">LOC106586315</name>
</gene>
<sequence>MDYDMHSGKGKITFLNTGVAESLVMKRKYSVDVDREVNVGLGYSYQLKKFLTFCGTPKRTILLNDIEYILDEEDLRDYLEIHFQNPSNYGGEMECIKHVSRGKEVKAFFTEDAAEVEA</sequence>
<dbReference type="InterPro" id="IPR009909">
    <property type="entry name" value="Nmi/IFP35_dom"/>
</dbReference>
<dbReference type="KEGG" id="sasa:106586315"/>
<evidence type="ECO:0000313" key="2">
    <source>
        <dbReference type="Proteomes" id="UP001652741"/>
    </source>
</evidence>
<dbReference type="PANTHER" id="PTHR15225">
    <property type="entry name" value="INTERFERON-INDUCED PROTEIN 35/NMI N-MYC/STAT INTERACTING PROTEIN"/>
    <property type="match status" value="1"/>
</dbReference>
<dbReference type="PANTHER" id="PTHR15225:SF4">
    <property type="entry name" value="N-MYC-INTERACTOR"/>
    <property type="match status" value="1"/>
</dbReference>
<organism evidence="2 3">
    <name type="scientific">Salmo salar</name>
    <name type="common">Atlantic salmon</name>
    <dbReference type="NCBI Taxonomy" id="8030"/>
    <lineage>
        <taxon>Eukaryota</taxon>
        <taxon>Metazoa</taxon>
        <taxon>Chordata</taxon>
        <taxon>Craniata</taxon>
        <taxon>Vertebrata</taxon>
        <taxon>Euteleostomi</taxon>
        <taxon>Actinopterygii</taxon>
        <taxon>Neopterygii</taxon>
        <taxon>Teleostei</taxon>
        <taxon>Protacanthopterygii</taxon>
        <taxon>Salmoniformes</taxon>
        <taxon>Salmonidae</taxon>
        <taxon>Salmoninae</taxon>
        <taxon>Salmo</taxon>
    </lineage>
</organism>
<reference evidence="3" key="1">
    <citation type="submission" date="2025-08" db="UniProtKB">
        <authorList>
            <consortium name="RefSeq"/>
        </authorList>
    </citation>
    <scope>IDENTIFICATION</scope>
</reference>
<evidence type="ECO:0000259" key="1">
    <source>
        <dbReference type="Pfam" id="PF07292"/>
    </source>
</evidence>
<name>A0A1S3PNU0_SALSA</name>
<dbReference type="RefSeq" id="XP_014028959.1">
    <property type="nucleotide sequence ID" value="XM_014173484.2"/>
</dbReference>
<evidence type="ECO:0000313" key="3">
    <source>
        <dbReference type="RefSeq" id="XP_014028959.1"/>
    </source>
</evidence>
<dbReference type="Proteomes" id="UP001652741">
    <property type="component" value="Chromosome ssa25"/>
</dbReference>
<accession>A0A1S3PNU0</accession>
<protein>
    <submittedName>
        <fullName evidence="3">Interferon-induced 35 kDa protein homolog</fullName>
    </submittedName>
</protein>
<dbReference type="GeneID" id="106586315"/>
<keyword evidence="2" id="KW-1185">Reference proteome</keyword>
<dbReference type="AlphaFoldDB" id="A0A1S3PNU0"/>
<proteinExistence type="predicted"/>
<dbReference type="Pfam" id="PF07292">
    <property type="entry name" value="NID"/>
    <property type="match status" value="1"/>
</dbReference>
<dbReference type="GO" id="GO:0005737">
    <property type="term" value="C:cytoplasm"/>
    <property type="evidence" value="ECO:0007669"/>
    <property type="project" value="TreeGrafter"/>
</dbReference>
<feature type="domain" description="NID" evidence="1">
    <location>
        <begin position="12"/>
        <end position="94"/>
    </location>
</feature>
<dbReference type="OrthoDB" id="9903237at2759"/>